<organism evidence="3 4">
    <name type="scientific">Flavivirga algicola</name>
    <dbReference type="NCBI Taxonomy" id="2729136"/>
    <lineage>
        <taxon>Bacteria</taxon>
        <taxon>Pseudomonadati</taxon>
        <taxon>Bacteroidota</taxon>
        <taxon>Flavobacteriia</taxon>
        <taxon>Flavobacteriales</taxon>
        <taxon>Flavobacteriaceae</taxon>
        <taxon>Flavivirga</taxon>
    </lineage>
</organism>
<feature type="chain" id="PRO_5046364554" evidence="1">
    <location>
        <begin position="20"/>
        <end position="236"/>
    </location>
</feature>
<dbReference type="Proteomes" id="UP000746690">
    <property type="component" value="Unassembled WGS sequence"/>
</dbReference>
<reference evidence="3 4" key="1">
    <citation type="submission" date="2020-04" db="EMBL/GenBank/DDBJ databases">
        <title>A Flavivirga sp. nov.</title>
        <authorList>
            <person name="Sun X."/>
        </authorList>
    </citation>
    <scope>NUCLEOTIDE SEQUENCE [LARGE SCALE GENOMIC DNA]</scope>
    <source>
        <strain evidence="3 4">Y03</strain>
    </source>
</reference>
<name>A0ABX1S268_9FLAO</name>
<evidence type="ECO:0000313" key="3">
    <source>
        <dbReference type="EMBL" id="NMH89345.1"/>
    </source>
</evidence>
<feature type="domain" description="SH3b" evidence="2">
    <location>
        <begin position="24"/>
        <end position="102"/>
    </location>
</feature>
<protein>
    <submittedName>
        <fullName evidence="3">SH3 domain-containing protein</fullName>
    </submittedName>
</protein>
<dbReference type="InterPro" id="IPR003646">
    <property type="entry name" value="SH3-like_bac-type"/>
</dbReference>
<keyword evidence="4" id="KW-1185">Reference proteome</keyword>
<evidence type="ECO:0000259" key="2">
    <source>
        <dbReference type="PROSITE" id="PS51781"/>
    </source>
</evidence>
<evidence type="ECO:0000313" key="4">
    <source>
        <dbReference type="Proteomes" id="UP000746690"/>
    </source>
</evidence>
<dbReference type="Gene3D" id="2.30.30.40">
    <property type="entry name" value="SH3 Domains"/>
    <property type="match status" value="1"/>
</dbReference>
<comment type="caution">
    <text evidence="3">The sequence shown here is derived from an EMBL/GenBank/DDBJ whole genome shotgun (WGS) entry which is preliminary data.</text>
</comment>
<dbReference type="Pfam" id="PF08239">
    <property type="entry name" value="SH3_3"/>
    <property type="match status" value="1"/>
</dbReference>
<dbReference type="PROSITE" id="PS51781">
    <property type="entry name" value="SH3B"/>
    <property type="match status" value="1"/>
</dbReference>
<dbReference type="SMART" id="SM00287">
    <property type="entry name" value="SH3b"/>
    <property type="match status" value="1"/>
</dbReference>
<accession>A0ABX1S268</accession>
<sequence>MRYLVLVFICLFNAAFLFAQEYNNTSYYVWAKSGLSLRSAHNKTAEKLTIIPYGDQVTFVSETTETYTVIEFPGFEYTDNWIEVNYKNLTGYVFAGYLSRTQPPNISTDTSLTLYLDRLFTETQTIAYETYENCENDSGDSLICIKSGQRSYKSGVTYTFWNGEGGGTEDLSLPNKLNILQAFTLGTIFCPSYKEFDVMYYEKPQPTIVVERDDVGCDFTITVLGDFTIIRWSGGC</sequence>
<gene>
    <name evidence="3" type="ORF">HHX25_17675</name>
</gene>
<dbReference type="EMBL" id="JABBHF010000011">
    <property type="protein sequence ID" value="NMH89345.1"/>
    <property type="molecule type" value="Genomic_DNA"/>
</dbReference>
<dbReference type="RefSeq" id="WP_169676235.1">
    <property type="nucleotide sequence ID" value="NZ_JABBHF010000011.1"/>
</dbReference>
<evidence type="ECO:0000256" key="1">
    <source>
        <dbReference type="SAM" id="SignalP"/>
    </source>
</evidence>
<feature type="signal peptide" evidence="1">
    <location>
        <begin position="1"/>
        <end position="19"/>
    </location>
</feature>
<keyword evidence="1" id="KW-0732">Signal</keyword>
<proteinExistence type="predicted"/>